<dbReference type="EC" id="4.2.1.75" evidence="4"/>
<evidence type="ECO:0000313" key="5">
    <source>
        <dbReference type="Proteomes" id="UP000275401"/>
    </source>
</evidence>
<evidence type="ECO:0000313" key="4">
    <source>
        <dbReference type="EMBL" id="RNF79249.1"/>
    </source>
</evidence>
<dbReference type="InterPro" id="IPR016032">
    <property type="entry name" value="Sig_transdc_resp-reg_C-effctor"/>
</dbReference>
<keyword evidence="1 2" id="KW-0238">DNA-binding</keyword>
<dbReference type="EMBL" id="RIBZ01000876">
    <property type="protein sequence ID" value="RNF79249.1"/>
    <property type="molecule type" value="Genomic_DNA"/>
</dbReference>
<dbReference type="NCBIfam" id="NF005568">
    <property type="entry name" value="PRK07239.1"/>
    <property type="match status" value="1"/>
</dbReference>
<dbReference type="SUPFAM" id="SSF46894">
    <property type="entry name" value="C-terminal effector domain of the bipartite response regulators"/>
    <property type="match status" value="1"/>
</dbReference>
<feature type="domain" description="OmpR/PhoB-type" evidence="3">
    <location>
        <begin position="281"/>
        <end position="374"/>
    </location>
</feature>
<dbReference type="SMART" id="SM00862">
    <property type="entry name" value="Trans_reg_C"/>
    <property type="match status" value="1"/>
</dbReference>
<keyword evidence="4" id="KW-0456">Lyase</keyword>
<gene>
    <name evidence="4" type="ORF">EEJ42_47970</name>
</gene>
<dbReference type="GO" id="GO:0003677">
    <property type="term" value="F:DNA binding"/>
    <property type="evidence" value="ECO:0007669"/>
    <property type="project" value="UniProtKB-UniRule"/>
</dbReference>
<name>A0A3M8SDR2_9ACTN</name>
<reference evidence="4 5" key="1">
    <citation type="submission" date="2018-11" db="EMBL/GenBank/DDBJ databases">
        <title>The Potential of Streptomyces as Biocontrol Agents against the Tomato grey mould, Botrytis cinerea (Gray mold) Frontiers in Microbiology.</title>
        <authorList>
            <person name="Li D."/>
        </authorList>
    </citation>
    <scope>NUCLEOTIDE SEQUENCE [LARGE SCALE GENOMIC DNA]</scope>
    <source>
        <strain evidence="4 5">NEAU-LD23</strain>
    </source>
</reference>
<dbReference type="Pfam" id="PF02602">
    <property type="entry name" value="HEM4"/>
    <property type="match status" value="1"/>
</dbReference>
<dbReference type="PROSITE" id="PS51755">
    <property type="entry name" value="OMPR_PHOB"/>
    <property type="match status" value="1"/>
</dbReference>
<dbReference type="InterPro" id="IPR003754">
    <property type="entry name" value="4pyrrol_synth_uPrphyn_synth"/>
</dbReference>
<dbReference type="SUPFAM" id="SSF69618">
    <property type="entry name" value="HemD-like"/>
    <property type="match status" value="1"/>
</dbReference>
<dbReference type="PANTHER" id="PTHR40082">
    <property type="entry name" value="BLR5956 PROTEIN"/>
    <property type="match status" value="1"/>
</dbReference>
<keyword evidence="5" id="KW-1185">Reference proteome</keyword>
<dbReference type="InterPro" id="IPR039793">
    <property type="entry name" value="UROS/Hem4"/>
</dbReference>
<dbReference type="Proteomes" id="UP000275401">
    <property type="component" value="Unassembled WGS sequence"/>
</dbReference>
<dbReference type="GO" id="GO:0004852">
    <property type="term" value="F:uroporphyrinogen-III synthase activity"/>
    <property type="evidence" value="ECO:0007669"/>
    <property type="project" value="UniProtKB-EC"/>
</dbReference>
<dbReference type="PANTHER" id="PTHR40082:SF1">
    <property type="entry name" value="BLR5956 PROTEIN"/>
    <property type="match status" value="1"/>
</dbReference>
<protein>
    <submittedName>
        <fullName evidence="4">Uroporphyrinogen-III synthase</fullName>
        <ecNumber evidence="4">4.2.1.75</ecNumber>
    </submittedName>
</protein>
<dbReference type="Gene3D" id="1.10.10.10">
    <property type="entry name" value="Winged helix-like DNA-binding domain superfamily/Winged helix DNA-binding domain"/>
    <property type="match status" value="1"/>
</dbReference>
<dbReference type="InterPro" id="IPR036388">
    <property type="entry name" value="WH-like_DNA-bd_sf"/>
</dbReference>
<sequence>MQRDHHQATPTVGPLAGFTVGVTAARRADELGALLLRRGAAVLHAPALRIVPLSDDSELLTATKQLIDHAPDVVIATTAIGFRGWIEAADGWGLGDALLNRLRDIELLARGPKVKGAVRAAGLTEKWSPASESMAEVLDRLLEEGVDGRRIAVQLHGEPLPGFVESLRAGGAEVVGVPVYRWMPPDDLGPVDRLLDATVARAVDAITFTSAPAAASLLDRAERRGMREELLDALRHDVLPACVGPVTALPLEAQDVPTSQPERFRLGPLVQLLTSELPGRVRPLPVAGRRLEIRGHAVVVDGELRTVPPAGMALLRALARHPGWVVARADLLKVLPGAGRDEHAVETAMARLRTALGSPKLIQTVVKRGYRLALDPVADTKYGDG</sequence>
<dbReference type="Pfam" id="PF00486">
    <property type="entry name" value="Trans_reg_C"/>
    <property type="match status" value="1"/>
</dbReference>
<dbReference type="RefSeq" id="WP_123108445.1">
    <property type="nucleotide sequence ID" value="NZ_RIBZ01000876.1"/>
</dbReference>
<dbReference type="AlphaFoldDB" id="A0A3M8SDR2"/>
<accession>A0A3M8SDR2</accession>
<dbReference type="InterPro" id="IPR036108">
    <property type="entry name" value="4pyrrol_syn_uPrphyn_synt_sf"/>
</dbReference>
<dbReference type="GO" id="GO:0000160">
    <property type="term" value="P:phosphorelay signal transduction system"/>
    <property type="evidence" value="ECO:0007669"/>
    <property type="project" value="InterPro"/>
</dbReference>
<dbReference type="InterPro" id="IPR001867">
    <property type="entry name" value="OmpR/PhoB-type_DNA-bd"/>
</dbReference>
<dbReference type="Gene3D" id="3.40.50.10090">
    <property type="match status" value="2"/>
</dbReference>
<proteinExistence type="predicted"/>
<dbReference type="GO" id="GO:0006780">
    <property type="term" value="P:uroporphyrinogen III biosynthetic process"/>
    <property type="evidence" value="ECO:0007669"/>
    <property type="project" value="InterPro"/>
</dbReference>
<evidence type="ECO:0000256" key="2">
    <source>
        <dbReference type="PROSITE-ProRule" id="PRU01091"/>
    </source>
</evidence>
<dbReference type="CDD" id="cd00383">
    <property type="entry name" value="trans_reg_C"/>
    <property type="match status" value="1"/>
</dbReference>
<evidence type="ECO:0000256" key="1">
    <source>
        <dbReference type="ARBA" id="ARBA00023125"/>
    </source>
</evidence>
<feature type="DNA-binding region" description="OmpR/PhoB-type" evidence="2">
    <location>
        <begin position="281"/>
        <end position="374"/>
    </location>
</feature>
<organism evidence="4 5">
    <name type="scientific">Streptomyces botrytidirepellens</name>
    <dbReference type="NCBI Taxonomy" id="2486417"/>
    <lineage>
        <taxon>Bacteria</taxon>
        <taxon>Bacillati</taxon>
        <taxon>Actinomycetota</taxon>
        <taxon>Actinomycetes</taxon>
        <taxon>Kitasatosporales</taxon>
        <taxon>Streptomycetaceae</taxon>
        <taxon>Streptomyces</taxon>
    </lineage>
</organism>
<dbReference type="GO" id="GO:0006355">
    <property type="term" value="P:regulation of DNA-templated transcription"/>
    <property type="evidence" value="ECO:0007669"/>
    <property type="project" value="InterPro"/>
</dbReference>
<comment type="caution">
    <text evidence="4">The sequence shown here is derived from an EMBL/GenBank/DDBJ whole genome shotgun (WGS) entry which is preliminary data.</text>
</comment>
<dbReference type="CDD" id="cd06578">
    <property type="entry name" value="HemD"/>
    <property type="match status" value="1"/>
</dbReference>
<evidence type="ECO:0000259" key="3">
    <source>
        <dbReference type="PROSITE" id="PS51755"/>
    </source>
</evidence>